<dbReference type="Proteomes" id="UP000266861">
    <property type="component" value="Unassembled WGS sequence"/>
</dbReference>
<organism evidence="2 3">
    <name type="scientific">Diversispora epigaea</name>
    <dbReference type="NCBI Taxonomy" id="1348612"/>
    <lineage>
        <taxon>Eukaryota</taxon>
        <taxon>Fungi</taxon>
        <taxon>Fungi incertae sedis</taxon>
        <taxon>Mucoromycota</taxon>
        <taxon>Glomeromycotina</taxon>
        <taxon>Glomeromycetes</taxon>
        <taxon>Diversisporales</taxon>
        <taxon>Diversisporaceae</taxon>
        <taxon>Diversispora</taxon>
    </lineage>
</organism>
<evidence type="ECO:0000313" key="3">
    <source>
        <dbReference type="Proteomes" id="UP000266861"/>
    </source>
</evidence>
<name>A0A397GLT1_9GLOM</name>
<keyword evidence="3" id="KW-1185">Reference proteome</keyword>
<reference evidence="2 3" key="1">
    <citation type="submission" date="2018-08" db="EMBL/GenBank/DDBJ databases">
        <title>Genome and evolution of the arbuscular mycorrhizal fungus Diversispora epigaea (formerly Glomus versiforme) and its bacterial endosymbionts.</title>
        <authorList>
            <person name="Sun X."/>
            <person name="Fei Z."/>
            <person name="Harrison M."/>
        </authorList>
    </citation>
    <scope>NUCLEOTIDE SEQUENCE [LARGE SCALE GENOMIC DNA]</scope>
    <source>
        <strain evidence="2 3">IT104</strain>
    </source>
</reference>
<gene>
    <name evidence="2" type="ORF">Glove_493g46</name>
</gene>
<proteinExistence type="predicted"/>
<protein>
    <submittedName>
        <fullName evidence="2">Uncharacterized protein</fullName>
    </submittedName>
</protein>
<evidence type="ECO:0000313" key="2">
    <source>
        <dbReference type="EMBL" id="RHZ50678.1"/>
    </source>
</evidence>
<comment type="caution">
    <text evidence="2">The sequence shown here is derived from an EMBL/GenBank/DDBJ whole genome shotgun (WGS) entry which is preliminary data.</text>
</comment>
<dbReference type="EMBL" id="PQFF01000428">
    <property type="protein sequence ID" value="RHZ50678.1"/>
    <property type="molecule type" value="Genomic_DNA"/>
</dbReference>
<feature type="coiled-coil region" evidence="1">
    <location>
        <begin position="26"/>
        <end position="69"/>
    </location>
</feature>
<accession>A0A397GLT1</accession>
<sequence length="92" mass="11487">MLSNVKQNARLISNKVKEYIKGRKEKSELKKKERKFKKELKEYKKKLFKEIKDERLKRKENKREKAREKHVMWGKNEVFIIWGRKFKFFLNV</sequence>
<keyword evidence="1" id="KW-0175">Coiled coil</keyword>
<evidence type="ECO:0000256" key="1">
    <source>
        <dbReference type="SAM" id="Coils"/>
    </source>
</evidence>
<dbReference type="AlphaFoldDB" id="A0A397GLT1"/>